<keyword evidence="3" id="KW-1185">Reference proteome</keyword>
<gene>
    <name evidence="2" type="ORF">TSUD_266150</name>
</gene>
<feature type="region of interest" description="Disordered" evidence="1">
    <location>
        <begin position="67"/>
        <end position="103"/>
    </location>
</feature>
<organism evidence="2 3">
    <name type="scientific">Trifolium subterraneum</name>
    <name type="common">Subterranean clover</name>
    <dbReference type="NCBI Taxonomy" id="3900"/>
    <lineage>
        <taxon>Eukaryota</taxon>
        <taxon>Viridiplantae</taxon>
        <taxon>Streptophyta</taxon>
        <taxon>Embryophyta</taxon>
        <taxon>Tracheophyta</taxon>
        <taxon>Spermatophyta</taxon>
        <taxon>Magnoliopsida</taxon>
        <taxon>eudicotyledons</taxon>
        <taxon>Gunneridae</taxon>
        <taxon>Pentapetalae</taxon>
        <taxon>rosids</taxon>
        <taxon>fabids</taxon>
        <taxon>Fabales</taxon>
        <taxon>Fabaceae</taxon>
        <taxon>Papilionoideae</taxon>
        <taxon>50 kb inversion clade</taxon>
        <taxon>NPAAA clade</taxon>
        <taxon>Hologalegina</taxon>
        <taxon>IRL clade</taxon>
        <taxon>Trifolieae</taxon>
        <taxon>Trifolium</taxon>
    </lineage>
</organism>
<evidence type="ECO:0000313" key="3">
    <source>
        <dbReference type="Proteomes" id="UP000242715"/>
    </source>
</evidence>
<dbReference type="PANTHER" id="PTHR34961">
    <property type="entry name" value="TRANSMEMBRANE PROTEIN"/>
    <property type="match status" value="1"/>
</dbReference>
<feature type="region of interest" description="Disordered" evidence="1">
    <location>
        <begin position="34"/>
        <end position="53"/>
    </location>
</feature>
<dbReference type="PANTHER" id="PTHR34961:SF1">
    <property type="entry name" value="ROOT MERISTEM GROWTH FACTOR 10"/>
    <property type="match status" value="1"/>
</dbReference>
<protein>
    <submittedName>
        <fullName evidence="2">Uncharacterized protein</fullName>
    </submittedName>
</protein>
<evidence type="ECO:0000313" key="2">
    <source>
        <dbReference type="EMBL" id="GAU25688.1"/>
    </source>
</evidence>
<sequence>MEKKPHFSLKIVEKNGFDSSLMKVNEGDNKMKTQMVDDSEKPKHRRSTNQRILKGVGKISIGLKTKSQVSVSSWRVPHKKHSEKHPGFNLDYSPPKTHPPSHN</sequence>
<proteinExistence type="predicted"/>
<reference evidence="3" key="1">
    <citation type="journal article" date="2017" name="Front. Plant Sci.">
        <title>Climate Clever Clovers: New Paradigm to Reduce the Environmental Footprint of Ruminants by Breeding Low Methanogenic Forages Utilizing Haplotype Variation.</title>
        <authorList>
            <person name="Kaur P."/>
            <person name="Appels R."/>
            <person name="Bayer P.E."/>
            <person name="Keeble-Gagnere G."/>
            <person name="Wang J."/>
            <person name="Hirakawa H."/>
            <person name="Shirasawa K."/>
            <person name="Vercoe P."/>
            <person name="Stefanova K."/>
            <person name="Durmic Z."/>
            <person name="Nichols P."/>
            <person name="Revell C."/>
            <person name="Isobe S.N."/>
            <person name="Edwards D."/>
            <person name="Erskine W."/>
        </authorList>
    </citation>
    <scope>NUCLEOTIDE SEQUENCE [LARGE SCALE GENOMIC DNA]</scope>
    <source>
        <strain evidence="3">cv. Daliak</strain>
    </source>
</reference>
<dbReference type="OrthoDB" id="689613at2759"/>
<accession>A0A2Z6M3M6</accession>
<dbReference type="EMBL" id="DF973317">
    <property type="protein sequence ID" value="GAU25688.1"/>
    <property type="molecule type" value="Genomic_DNA"/>
</dbReference>
<evidence type="ECO:0000256" key="1">
    <source>
        <dbReference type="SAM" id="MobiDB-lite"/>
    </source>
</evidence>
<dbReference type="AlphaFoldDB" id="A0A2Z6M3M6"/>
<dbReference type="Proteomes" id="UP000242715">
    <property type="component" value="Unassembled WGS sequence"/>
</dbReference>
<name>A0A2Z6M3M6_TRISU</name>
<dbReference type="InterPro" id="IPR053313">
    <property type="entry name" value="RGF"/>
</dbReference>